<gene>
    <name evidence="1" type="ORF">LCGC14_2194070</name>
</gene>
<feature type="non-terminal residue" evidence="1">
    <location>
        <position position="206"/>
    </location>
</feature>
<accession>A0A0F9DIT5</accession>
<organism evidence="1">
    <name type="scientific">marine sediment metagenome</name>
    <dbReference type="NCBI Taxonomy" id="412755"/>
    <lineage>
        <taxon>unclassified sequences</taxon>
        <taxon>metagenomes</taxon>
        <taxon>ecological metagenomes</taxon>
    </lineage>
</organism>
<proteinExistence type="predicted"/>
<dbReference type="AlphaFoldDB" id="A0A0F9DIT5"/>
<sequence length="206" mass="23569">MLGSGSSQHNEEKRMRQVRGSDYSQMVFRAANLADTYEDADELDPDADDLLHGRLVSWKPTSYDIVRIPARYVVAPFGNEWDWDWLNYLYNKILNRNAVLETGYGTLSVIGLTDIAETQQAEMENRLDIDYTLSEPWTTGNEEWDKVIVGWDANRGDLARIQQELEEAYRDSESQEELEEALVVVDDELTEEIGVTRTELNTLLGA</sequence>
<dbReference type="EMBL" id="LAZR01028781">
    <property type="protein sequence ID" value="KKL61564.1"/>
    <property type="molecule type" value="Genomic_DNA"/>
</dbReference>
<name>A0A0F9DIT5_9ZZZZ</name>
<reference evidence="1" key="1">
    <citation type="journal article" date="2015" name="Nature">
        <title>Complex archaea that bridge the gap between prokaryotes and eukaryotes.</title>
        <authorList>
            <person name="Spang A."/>
            <person name="Saw J.H."/>
            <person name="Jorgensen S.L."/>
            <person name="Zaremba-Niedzwiedzka K."/>
            <person name="Martijn J."/>
            <person name="Lind A.E."/>
            <person name="van Eijk R."/>
            <person name="Schleper C."/>
            <person name="Guy L."/>
            <person name="Ettema T.J."/>
        </authorList>
    </citation>
    <scope>NUCLEOTIDE SEQUENCE</scope>
</reference>
<protein>
    <submittedName>
        <fullName evidence="1">Uncharacterized protein</fullName>
    </submittedName>
</protein>
<comment type="caution">
    <text evidence="1">The sequence shown here is derived from an EMBL/GenBank/DDBJ whole genome shotgun (WGS) entry which is preliminary data.</text>
</comment>
<evidence type="ECO:0000313" key="1">
    <source>
        <dbReference type="EMBL" id="KKL61564.1"/>
    </source>
</evidence>